<dbReference type="EMBL" id="JBCAWK010000006">
    <property type="protein sequence ID" value="KAK8854490.1"/>
    <property type="molecule type" value="Genomic_DNA"/>
</dbReference>
<reference evidence="1 2" key="1">
    <citation type="journal article" date="2024" name="bioRxiv">
        <title>Comparative genomics of Cryptococcus and Kwoniella reveals pathogenesis evolution and contrasting karyotype dynamics via intercentromeric recombination or chromosome fusion.</title>
        <authorList>
            <person name="Coelho M.A."/>
            <person name="David-Palma M."/>
            <person name="Shea T."/>
            <person name="Bowers K."/>
            <person name="McGinley-Smith S."/>
            <person name="Mohammad A.W."/>
            <person name="Gnirke A."/>
            <person name="Yurkov A.M."/>
            <person name="Nowrousian M."/>
            <person name="Sun S."/>
            <person name="Cuomo C.A."/>
            <person name="Heitman J."/>
        </authorList>
    </citation>
    <scope>NUCLEOTIDE SEQUENCE [LARGE SCALE GENOMIC DNA]</scope>
    <source>
        <strain evidence="1 2">CBS 13917</strain>
    </source>
</reference>
<sequence>MSNNKLSDLPPIDLTHHNQDEISTASVNPDKIDSPLAWKAEMTIEELFCGIPKPIVEKALDKPSLSSATRGPSNTTFIVLQALGRNGEISLRTDEDLLGRIMECHRKRIRSEVLVSDRLRLFYQNGSSNVHSVLAPVFSSEQDQQAFVRQFVNRVINHVLQDKYFNDLPEQQSTFGWFPPRQGSSIDQEEGQKLYRMACDRPLISFVDIVSDLQGLARLVEAGIQGEGRNTTLRQHIPPAPRDQWDRVGIPDFIYAVRDYRDTGTRIVVFEQKTQSSLTPEMWKSFFHWVVYSPDIVLGLFLVCSEVWEKGPEGLDVSRVRTVMKVFSSLRDQKWAKILCQVIEQMVLNQCRLGLLSNLVTSLVLEMPRGESVAISHPIHHFDQNRGKRDVSFEELLSGLSLYGLALPPWDGIENICATGATETSEEDLLDPIDWDEMEVFH</sequence>
<dbReference type="Proteomes" id="UP001388673">
    <property type="component" value="Unassembled WGS sequence"/>
</dbReference>
<accession>A0AAW0YLX8</accession>
<dbReference type="GeneID" id="92180486"/>
<evidence type="ECO:0008006" key="3">
    <source>
        <dbReference type="Google" id="ProtNLM"/>
    </source>
</evidence>
<keyword evidence="2" id="KW-1185">Reference proteome</keyword>
<proteinExistence type="predicted"/>
<dbReference type="KEGG" id="kne:92180486"/>
<comment type="caution">
    <text evidence="1">The sequence shown here is derived from an EMBL/GenBank/DDBJ whole genome shotgun (WGS) entry which is preliminary data.</text>
</comment>
<dbReference type="RefSeq" id="XP_066802728.1">
    <property type="nucleotide sequence ID" value="XM_066946336.1"/>
</dbReference>
<organism evidence="1 2">
    <name type="scientific">Kwoniella newhampshirensis</name>
    <dbReference type="NCBI Taxonomy" id="1651941"/>
    <lineage>
        <taxon>Eukaryota</taxon>
        <taxon>Fungi</taxon>
        <taxon>Dikarya</taxon>
        <taxon>Basidiomycota</taxon>
        <taxon>Agaricomycotina</taxon>
        <taxon>Tremellomycetes</taxon>
        <taxon>Tremellales</taxon>
        <taxon>Cryptococcaceae</taxon>
        <taxon>Kwoniella</taxon>
    </lineage>
</organism>
<protein>
    <recommendedName>
        <fullName evidence="3">Fungal-type protein kinase domain-containing protein</fullName>
    </recommendedName>
</protein>
<evidence type="ECO:0000313" key="2">
    <source>
        <dbReference type="Proteomes" id="UP001388673"/>
    </source>
</evidence>
<name>A0AAW0YLX8_9TREE</name>
<evidence type="ECO:0000313" key="1">
    <source>
        <dbReference type="EMBL" id="KAK8854490.1"/>
    </source>
</evidence>
<gene>
    <name evidence="1" type="ORF">IAR55_003228</name>
</gene>
<dbReference type="AlphaFoldDB" id="A0AAW0YLX8"/>